<comment type="caution">
    <text evidence="1">The sequence shown here is derived from an EMBL/GenBank/DDBJ whole genome shotgun (WGS) entry which is preliminary data.</text>
</comment>
<proteinExistence type="predicted"/>
<name>A0ABD2ZYX3_9GENT</name>
<reference evidence="1 2" key="1">
    <citation type="submission" date="2024-11" db="EMBL/GenBank/DDBJ databases">
        <title>A near-complete genome assembly of Cinchona calisaya.</title>
        <authorList>
            <person name="Lian D.C."/>
            <person name="Zhao X.W."/>
            <person name="Wei L."/>
        </authorList>
    </citation>
    <scope>NUCLEOTIDE SEQUENCE [LARGE SCALE GENOMIC DNA]</scope>
    <source>
        <tissue evidence="1">Nenye</tissue>
    </source>
</reference>
<dbReference type="Proteomes" id="UP001630127">
    <property type="component" value="Unassembled WGS sequence"/>
</dbReference>
<dbReference type="EMBL" id="JBJUIK010000006">
    <property type="protein sequence ID" value="KAL3524634.1"/>
    <property type="molecule type" value="Genomic_DNA"/>
</dbReference>
<sequence>MKTLKKHFNIVHDMLCGPNSSGFRYDDNNKCVNAEKPVWDDYLKSHKDAQKIKGKWFPYYRELYIVFGTDRATGKDDETPIDVIEELNMEAHENQSKNNVDDFARGINAIMEFMQTSKVGNTSDNNLNKKRKMASDNTEDFICEIIKDFAAMISSKVEASSERLSLAIEDANVNDQKCARKAQGNCGH</sequence>
<dbReference type="AlphaFoldDB" id="A0ABD2ZYX3"/>
<dbReference type="PANTHER" id="PTHR46250">
    <property type="entry name" value="MYB/SANT-LIKE DNA-BINDING DOMAIN PROTEIN-RELATED"/>
    <property type="match status" value="1"/>
</dbReference>
<evidence type="ECO:0000313" key="1">
    <source>
        <dbReference type="EMBL" id="KAL3524634.1"/>
    </source>
</evidence>
<keyword evidence="2" id="KW-1185">Reference proteome</keyword>
<gene>
    <name evidence="1" type="ORF">ACH5RR_013006</name>
</gene>
<evidence type="ECO:0000313" key="2">
    <source>
        <dbReference type="Proteomes" id="UP001630127"/>
    </source>
</evidence>
<organism evidence="1 2">
    <name type="scientific">Cinchona calisaya</name>
    <dbReference type="NCBI Taxonomy" id="153742"/>
    <lineage>
        <taxon>Eukaryota</taxon>
        <taxon>Viridiplantae</taxon>
        <taxon>Streptophyta</taxon>
        <taxon>Embryophyta</taxon>
        <taxon>Tracheophyta</taxon>
        <taxon>Spermatophyta</taxon>
        <taxon>Magnoliopsida</taxon>
        <taxon>eudicotyledons</taxon>
        <taxon>Gunneridae</taxon>
        <taxon>Pentapetalae</taxon>
        <taxon>asterids</taxon>
        <taxon>lamiids</taxon>
        <taxon>Gentianales</taxon>
        <taxon>Rubiaceae</taxon>
        <taxon>Cinchonoideae</taxon>
        <taxon>Cinchoneae</taxon>
        <taxon>Cinchona</taxon>
    </lineage>
</organism>
<protein>
    <submittedName>
        <fullName evidence="1">Uncharacterized protein</fullName>
    </submittedName>
</protein>
<dbReference type="PANTHER" id="PTHR46250:SF17">
    <property type="entry name" value="MYB_SANT-LIKE DOMAIN-CONTAINING PROTEIN"/>
    <property type="match status" value="1"/>
</dbReference>
<accession>A0ABD2ZYX3</accession>